<sequence length="490" mass="54230">MFSSGETSVTANNLPDDCLLIVFRKLESCSDRDAFGLTCRRWLHIQNSARYSLQLGCLYRPNITQEYVRYLPRLLMRFQQLRSISLAGCTELPDSALTWLQLSGSELQSLSLDCCFGLTDHGLTLVSSGCLALVSISLYRCNITDAGLAVLSKSCLGLEYVNLSYCAFVSDHGVRALSMGCRKLHVLIISYCKSIEGTGLRGCSRTLTYLEADSCLLTREGLLAAVSGGGLEYLNVSSLRCWSGGDGLDGIGSGLASRLRFLNLRLCRFVGDESVEAIAKGCPLLEEWNLAVCHEVRIRGWQAIGSNCKNLQMLHVNRCRNLCDAGLQALQIGCQKLMVLYLHGCRQSVGPQRVTLATATIMDPNSRRDSSVERTQLLMQPVRVQIVLFGDSVCSCIGERGGESERGVMLFDNLTYKSRSRNAAINVRVTQGLGNNRRLSPNEPRDAHSSLLQRDSRPWEPPTQAPLTVSLHFGAEKFRFVAGFRRHRHF</sequence>
<evidence type="ECO:0000313" key="4">
    <source>
        <dbReference type="Proteomes" id="UP000825729"/>
    </source>
</evidence>
<dbReference type="InterPro" id="IPR006553">
    <property type="entry name" value="Leu-rich_rpt_Cys-con_subtyp"/>
</dbReference>
<accession>A0AAV7EHD2</accession>
<reference evidence="3 4" key="1">
    <citation type="submission" date="2021-07" db="EMBL/GenBank/DDBJ databases">
        <title>The Aristolochia fimbriata genome: insights into angiosperm evolution, floral development and chemical biosynthesis.</title>
        <authorList>
            <person name="Jiao Y."/>
        </authorList>
    </citation>
    <scope>NUCLEOTIDE SEQUENCE [LARGE SCALE GENOMIC DNA]</scope>
    <source>
        <strain evidence="3">IBCAS-2021</strain>
        <tissue evidence="3">Leaf</tissue>
    </source>
</reference>
<name>A0AAV7EHD2_ARIFI</name>
<dbReference type="GO" id="GO:0019005">
    <property type="term" value="C:SCF ubiquitin ligase complex"/>
    <property type="evidence" value="ECO:0007669"/>
    <property type="project" value="TreeGrafter"/>
</dbReference>
<dbReference type="EMBL" id="JAINDJ010000005">
    <property type="protein sequence ID" value="KAG9446982.1"/>
    <property type="molecule type" value="Genomic_DNA"/>
</dbReference>
<dbReference type="SUPFAM" id="SSF52047">
    <property type="entry name" value="RNI-like"/>
    <property type="match status" value="1"/>
</dbReference>
<protein>
    <recommendedName>
        <fullName evidence="2">F-box domain-containing protein</fullName>
    </recommendedName>
</protein>
<dbReference type="GO" id="GO:0031146">
    <property type="term" value="P:SCF-dependent proteasomal ubiquitin-dependent protein catabolic process"/>
    <property type="evidence" value="ECO:0007669"/>
    <property type="project" value="TreeGrafter"/>
</dbReference>
<feature type="region of interest" description="Disordered" evidence="1">
    <location>
        <begin position="432"/>
        <end position="465"/>
    </location>
</feature>
<dbReference type="Proteomes" id="UP000825729">
    <property type="component" value="Unassembled WGS sequence"/>
</dbReference>
<keyword evidence="4" id="KW-1185">Reference proteome</keyword>
<evidence type="ECO:0000259" key="2">
    <source>
        <dbReference type="Pfam" id="PF00646"/>
    </source>
</evidence>
<gene>
    <name evidence="3" type="ORF">H6P81_013110</name>
</gene>
<dbReference type="Gene3D" id="1.20.1280.50">
    <property type="match status" value="1"/>
</dbReference>
<dbReference type="InterPro" id="IPR001611">
    <property type="entry name" value="Leu-rich_rpt"/>
</dbReference>
<organism evidence="3 4">
    <name type="scientific">Aristolochia fimbriata</name>
    <name type="common">White veined hardy Dutchman's pipe vine</name>
    <dbReference type="NCBI Taxonomy" id="158543"/>
    <lineage>
        <taxon>Eukaryota</taxon>
        <taxon>Viridiplantae</taxon>
        <taxon>Streptophyta</taxon>
        <taxon>Embryophyta</taxon>
        <taxon>Tracheophyta</taxon>
        <taxon>Spermatophyta</taxon>
        <taxon>Magnoliopsida</taxon>
        <taxon>Magnoliidae</taxon>
        <taxon>Piperales</taxon>
        <taxon>Aristolochiaceae</taxon>
        <taxon>Aristolochia</taxon>
    </lineage>
</organism>
<dbReference type="PANTHER" id="PTHR13318">
    <property type="entry name" value="PARTNER OF PAIRED, ISOFORM B-RELATED"/>
    <property type="match status" value="1"/>
</dbReference>
<proteinExistence type="predicted"/>
<dbReference type="Pfam" id="PF00646">
    <property type="entry name" value="F-box"/>
    <property type="match status" value="1"/>
</dbReference>
<feature type="domain" description="F-box" evidence="2">
    <location>
        <begin position="13"/>
        <end position="47"/>
    </location>
</feature>
<dbReference type="Pfam" id="PF13516">
    <property type="entry name" value="LRR_6"/>
    <property type="match status" value="1"/>
</dbReference>
<dbReference type="SMART" id="SM00367">
    <property type="entry name" value="LRR_CC"/>
    <property type="match status" value="8"/>
</dbReference>
<evidence type="ECO:0000313" key="3">
    <source>
        <dbReference type="EMBL" id="KAG9446982.1"/>
    </source>
</evidence>
<dbReference type="InterPro" id="IPR001810">
    <property type="entry name" value="F-box_dom"/>
</dbReference>
<dbReference type="InterPro" id="IPR032675">
    <property type="entry name" value="LRR_dom_sf"/>
</dbReference>
<dbReference type="CDD" id="cd22159">
    <property type="entry name" value="F-box_AtTIR1-like"/>
    <property type="match status" value="1"/>
</dbReference>
<dbReference type="Gene3D" id="3.80.10.10">
    <property type="entry name" value="Ribonuclease Inhibitor"/>
    <property type="match status" value="3"/>
</dbReference>
<evidence type="ECO:0000256" key="1">
    <source>
        <dbReference type="SAM" id="MobiDB-lite"/>
    </source>
</evidence>
<comment type="caution">
    <text evidence="3">The sequence shown here is derived from an EMBL/GenBank/DDBJ whole genome shotgun (WGS) entry which is preliminary data.</text>
</comment>
<feature type="compositionally biased region" description="Basic and acidic residues" evidence="1">
    <location>
        <begin position="443"/>
        <end position="458"/>
    </location>
</feature>
<dbReference type="AlphaFoldDB" id="A0AAV7EHD2"/>